<organism evidence="1">
    <name type="scientific">hydrocarbon metagenome</name>
    <dbReference type="NCBI Taxonomy" id="938273"/>
    <lineage>
        <taxon>unclassified sequences</taxon>
        <taxon>metagenomes</taxon>
        <taxon>ecological metagenomes</taxon>
    </lineage>
</organism>
<gene>
    <name evidence="1" type="ORF">ASZ90_015004</name>
</gene>
<dbReference type="AlphaFoldDB" id="A0A0W8F441"/>
<proteinExistence type="predicted"/>
<reference evidence="1" key="1">
    <citation type="journal article" date="2015" name="Proc. Natl. Acad. Sci. U.S.A.">
        <title>Networks of energetic and metabolic interactions define dynamics in microbial communities.</title>
        <authorList>
            <person name="Embree M."/>
            <person name="Liu J.K."/>
            <person name="Al-Bassam M.M."/>
            <person name="Zengler K."/>
        </authorList>
    </citation>
    <scope>NUCLEOTIDE SEQUENCE</scope>
</reference>
<evidence type="ECO:0000313" key="1">
    <source>
        <dbReference type="EMBL" id="KUG15346.1"/>
    </source>
</evidence>
<name>A0A0W8F441_9ZZZZ</name>
<sequence>MRIIEDIYCDMEERWVSVVEQFTSGGMHSLPGGRQGG</sequence>
<comment type="caution">
    <text evidence="1">The sequence shown here is derived from an EMBL/GenBank/DDBJ whole genome shotgun (WGS) entry which is preliminary data.</text>
</comment>
<protein>
    <submittedName>
        <fullName evidence="1">Uncharacterized protein</fullName>
    </submittedName>
</protein>
<dbReference type="EMBL" id="LNQE01001562">
    <property type="protein sequence ID" value="KUG15346.1"/>
    <property type="molecule type" value="Genomic_DNA"/>
</dbReference>
<accession>A0A0W8F441</accession>